<gene>
    <name evidence="2" type="ORF">SAMN04489757_11592</name>
</gene>
<dbReference type="Pfam" id="PF12681">
    <property type="entry name" value="Glyoxalase_2"/>
    <property type="match status" value="1"/>
</dbReference>
<sequence>MKIGEVGLLSNNVVGLSNFYKSFLGIDNGSNDSIHQTIIAEETMLTIYNDNSLKNNNNQNICLAFTVNDVDDEYNKLLNLGVEIIEKPTTRPWGARNMSFYDPDKNVIYLRSFIK</sequence>
<dbReference type="InterPro" id="IPR029068">
    <property type="entry name" value="Glyas_Bleomycin-R_OHBP_Dase"/>
</dbReference>
<organism evidence="2 3">
    <name type="scientific">Anaerocolumna aminovalerica</name>
    <dbReference type="NCBI Taxonomy" id="1527"/>
    <lineage>
        <taxon>Bacteria</taxon>
        <taxon>Bacillati</taxon>
        <taxon>Bacillota</taxon>
        <taxon>Clostridia</taxon>
        <taxon>Lachnospirales</taxon>
        <taxon>Lachnospiraceae</taxon>
        <taxon>Anaerocolumna</taxon>
    </lineage>
</organism>
<dbReference type="STRING" id="1527.SAMN04489757_11592"/>
<keyword evidence="3" id="KW-1185">Reference proteome</keyword>
<evidence type="ECO:0000313" key="2">
    <source>
        <dbReference type="EMBL" id="SFO26573.1"/>
    </source>
</evidence>
<dbReference type="RefSeq" id="WP_091686679.1">
    <property type="nucleotide sequence ID" value="NZ_BAABFM010000024.1"/>
</dbReference>
<dbReference type="InterPro" id="IPR025870">
    <property type="entry name" value="Glyoxalase-like_dom"/>
</dbReference>
<dbReference type="Proteomes" id="UP000198806">
    <property type="component" value="Unassembled WGS sequence"/>
</dbReference>
<dbReference type="OrthoDB" id="9815599at2"/>
<feature type="domain" description="Glyoxalase-like" evidence="1">
    <location>
        <begin position="27"/>
        <end position="109"/>
    </location>
</feature>
<accession>A0A1I5FSK4</accession>
<dbReference type="EMBL" id="FOWD01000015">
    <property type="protein sequence ID" value="SFO26573.1"/>
    <property type="molecule type" value="Genomic_DNA"/>
</dbReference>
<dbReference type="SUPFAM" id="SSF54593">
    <property type="entry name" value="Glyoxalase/Bleomycin resistance protein/Dihydroxybiphenyl dioxygenase"/>
    <property type="match status" value="1"/>
</dbReference>
<dbReference type="AlphaFoldDB" id="A0A1I5FSK4"/>
<dbReference type="Gene3D" id="3.10.180.10">
    <property type="entry name" value="2,3-Dihydroxybiphenyl 1,2-Dioxygenase, domain 1"/>
    <property type="match status" value="1"/>
</dbReference>
<name>A0A1I5FSK4_9FIRM</name>
<reference evidence="2 3" key="1">
    <citation type="submission" date="2016-10" db="EMBL/GenBank/DDBJ databases">
        <authorList>
            <person name="de Groot N.N."/>
        </authorList>
    </citation>
    <scope>NUCLEOTIDE SEQUENCE [LARGE SCALE GENOMIC DNA]</scope>
    <source>
        <strain evidence="2 3">DSM 1283</strain>
    </source>
</reference>
<protein>
    <submittedName>
        <fullName evidence="2">Glyoxalase-like domain-containing protein</fullName>
    </submittedName>
</protein>
<proteinExistence type="predicted"/>
<evidence type="ECO:0000259" key="1">
    <source>
        <dbReference type="Pfam" id="PF12681"/>
    </source>
</evidence>
<evidence type="ECO:0000313" key="3">
    <source>
        <dbReference type="Proteomes" id="UP000198806"/>
    </source>
</evidence>